<organism evidence="1 2">
    <name type="scientific">Panagrolaimus sp. PS1159</name>
    <dbReference type="NCBI Taxonomy" id="55785"/>
    <lineage>
        <taxon>Eukaryota</taxon>
        <taxon>Metazoa</taxon>
        <taxon>Ecdysozoa</taxon>
        <taxon>Nematoda</taxon>
        <taxon>Chromadorea</taxon>
        <taxon>Rhabditida</taxon>
        <taxon>Tylenchina</taxon>
        <taxon>Panagrolaimomorpha</taxon>
        <taxon>Panagrolaimoidea</taxon>
        <taxon>Panagrolaimidae</taxon>
        <taxon>Panagrolaimus</taxon>
    </lineage>
</organism>
<evidence type="ECO:0000313" key="2">
    <source>
        <dbReference type="WBParaSite" id="PS1159_v2.g11750.t1"/>
    </source>
</evidence>
<evidence type="ECO:0000313" key="1">
    <source>
        <dbReference type="Proteomes" id="UP000887580"/>
    </source>
</evidence>
<sequence length="86" mass="9975">MIDKALFFVNHSSDYTIKCLDGKMPASKCVLNVTSGFMEKHFKDSKSNELIVEHKIDVIEPLILYLHSKCFEMPKAFDFDYAQRLL</sequence>
<dbReference type="WBParaSite" id="PS1159_v2.g11750.t1">
    <property type="protein sequence ID" value="PS1159_v2.g11750.t1"/>
    <property type="gene ID" value="PS1159_v2.g11750"/>
</dbReference>
<reference evidence="2" key="1">
    <citation type="submission" date="2022-11" db="UniProtKB">
        <authorList>
            <consortium name="WormBaseParasite"/>
        </authorList>
    </citation>
    <scope>IDENTIFICATION</scope>
</reference>
<accession>A0AC35EZV6</accession>
<proteinExistence type="predicted"/>
<dbReference type="Proteomes" id="UP000887580">
    <property type="component" value="Unplaced"/>
</dbReference>
<name>A0AC35EZV6_9BILA</name>
<protein>
    <submittedName>
        <fullName evidence="2">BTB domain-containing protein</fullName>
    </submittedName>
</protein>